<evidence type="ECO:0000313" key="10">
    <source>
        <dbReference type="EMBL" id="KAF0133600.1"/>
    </source>
</evidence>
<dbReference type="NCBIfam" id="TIGR00550">
    <property type="entry name" value="nadA"/>
    <property type="match status" value="1"/>
</dbReference>
<comment type="catalytic activity">
    <reaction evidence="9">
        <text>iminosuccinate + dihydroxyacetone phosphate = quinolinate + phosphate + 2 H2O + H(+)</text>
        <dbReference type="Rhea" id="RHEA:25888"/>
        <dbReference type="ChEBI" id="CHEBI:15377"/>
        <dbReference type="ChEBI" id="CHEBI:15378"/>
        <dbReference type="ChEBI" id="CHEBI:29959"/>
        <dbReference type="ChEBI" id="CHEBI:43474"/>
        <dbReference type="ChEBI" id="CHEBI:57642"/>
        <dbReference type="ChEBI" id="CHEBI:77875"/>
        <dbReference type="EC" id="2.5.1.72"/>
    </reaction>
</comment>
<evidence type="ECO:0000256" key="9">
    <source>
        <dbReference type="HAMAP-Rule" id="MF_00568"/>
    </source>
</evidence>
<keyword evidence="7 9" id="KW-0408">Iron</keyword>
<dbReference type="EC" id="2.5.1.72" evidence="2 9"/>
<evidence type="ECO:0000256" key="3">
    <source>
        <dbReference type="ARBA" id="ARBA00022485"/>
    </source>
</evidence>
<protein>
    <recommendedName>
        <fullName evidence="2 9">Quinolinate synthase</fullName>
        <ecNumber evidence="2 9">2.5.1.72</ecNumber>
    </recommendedName>
</protein>
<evidence type="ECO:0000256" key="8">
    <source>
        <dbReference type="ARBA" id="ARBA00023014"/>
    </source>
</evidence>
<evidence type="ECO:0000256" key="6">
    <source>
        <dbReference type="ARBA" id="ARBA00022723"/>
    </source>
</evidence>
<feature type="binding site" evidence="9">
    <location>
        <position position="22"/>
    </location>
    <ligand>
        <name>iminosuccinate</name>
        <dbReference type="ChEBI" id="CHEBI:77875"/>
    </ligand>
</feature>
<comment type="caution">
    <text evidence="10">The sequence shown here is derived from an EMBL/GenBank/DDBJ whole genome shotgun (WGS) entry which is preliminary data.</text>
</comment>
<evidence type="ECO:0000256" key="2">
    <source>
        <dbReference type="ARBA" id="ARBA00012669"/>
    </source>
</evidence>
<dbReference type="PANTHER" id="PTHR30573">
    <property type="entry name" value="QUINOLINATE SYNTHETASE A"/>
    <property type="match status" value="1"/>
</dbReference>
<dbReference type="AlphaFoldDB" id="A0A833L0C4"/>
<dbReference type="EMBL" id="WPAF01000022">
    <property type="protein sequence ID" value="KAF0133600.1"/>
    <property type="molecule type" value="Genomic_DNA"/>
</dbReference>
<dbReference type="NCBIfam" id="NF006878">
    <property type="entry name" value="PRK09375.1-2"/>
    <property type="match status" value="1"/>
</dbReference>
<dbReference type="GO" id="GO:0005829">
    <property type="term" value="C:cytosol"/>
    <property type="evidence" value="ECO:0007669"/>
    <property type="project" value="TreeGrafter"/>
</dbReference>
<feature type="binding site" evidence="9">
    <location>
        <begin position="110"/>
        <end position="112"/>
    </location>
    <ligand>
        <name>iminosuccinate</name>
        <dbReference type="ChEBI" id="CHEBI:77875"/>
    </ligand>
</feature>
<comment type="cofactor">
    <cofactor evidence="9">
        <name>[4Fe-4S] cluster</name>
        <dbReference type="ChEBI" id="CHEBI:49883"/>
    </cofactor>
    <text evidence="9">Binds 1 [4Fe-4S] cluster per subunit.</text>
</comment>
<feature type="binding site" evidence="9">
    <location>
        <position position="127"/>
    </location>
    <ligand>
        <name>iminosuccinate</name>
        <dbReference type="ChEBI" id="CHEBI:77875"/>
    </ligand>
</feature>
<gene>
    <name evidence="9" type="primary">nadA</name>
    <name evidence="10" type="ORF">FD145_1216</name>
</gene>
<comment type="subcellular location">
    <subcellularLocation>
        <location evidence="9">Cytoplasm</location>
    </subcellularLocation>
</comment>
<dbReference type="GO" id="GO:0046872">
    <property type="term" value="F:metal ion binding"/>
    <property type="evidence" value="ECO:0007669"/>
    <property type="project" value="UniProtKB-KW"/>
</dbReference>
<keyword evidence="6 9" id="KW-0479">Metal-binding</keyword>
<accession>A0A833L0C4</accession>
<dbReference type="PANTHER" id="PTHR30573:SF0">
    <property type="entry name" value="QUINOLINATE SYNTHASE, CHLOROPLASTIC"/>
    <property type="match status" value="1"/>
</dbReference>
<sequence length="305" mass="33804">MTEILSRIAVLKKQRSAVILAHNYQAGDVQDIADYVGDSLGLSIAASKTTADVIIFCGVHFMAETAKILSPNKKVLMPDASSGCPMANMITAEKLIELKAKHKKAKVVCYVNTSAEVKAKSDICCTSANAQKVVEAIKDTDEIIFIPDKYLGLNTAAYAKGKKFIFWEGYCPIHMNILPEHILKLKKLHPKAISLVHPECRPETVKAADEALSTEGMMSFVKSSKALEFIIGTEVGMIYRLKKENPDKIFYPASELAVCPNMKKTTLEKILWSLEDLKTEIIVNEETAKRAKRAIEKMIEIGRQD</sequence>
<keyword evidence="4 9" id="KW-0662">Pyridine nucleotide biosynthesis</keyword>
<comment type="function">
    <text evidence="9">Catalyzes the condensation of iminoaspartate with dihydroxyacetone phosphate to form quinolinate.</text>
</comment>
<feature type="binding site" evidence="9">
    <location>
        <position position="259"/>
    </location>
    <ligand>
        <name>[4Fe-4S] cluster</name>
        <dbReference type="ChEBI" id="CHEBI:49883"/>
    </ligand>
</feature>
<organism evidence="10 11">
    <name type="scientific">Candidatus Saganbacteria bacterium</name>
    <dbReference type="NCBI Taxonomy" id="2575572"/>
    <lineage>
        <taxon>Bacteria</taxon>
        <taxon>Bacillati</taxon>
        <taxon>Saganbacteria</taxon>
    </lineage>
</organism>
<name>A0A833L0C4_UNCSA</name>
<dbReference type="InterPro" id="IPR003473">
    <property type="entry name" value="NadA"/>
</dbReference>
<feature type="binding site" evidence="9">
    <location>
        <begin position="197"/>
        <end position="199"/>
    </location>
    <ligand>
        <name>iminosuccinate</name>
        <dbReference type="ChEBI" id="CHEBI:77875"/>
    </ligand>
</feature>
<dbReference type="InterPro" id="IPR036094">
    <property type="entry name" value="NadA_sf"/>
</dbReference>
<dbReference type="UniPathway" id="UPA00253">
    <property type="reaction ID" value="UER00327"/>
</dbReference>
<dbReference type="HAMAP" id="MF_00568">
    <property type="entry name" value="NadA_type2"/>
    <property type="match status" value="1"/>
</dbReference>
<dbReference type="Gene3D" id="3.40.50.10800">
    <property type="entry name" value="NadA-like"/>
    <property type="match status" value="3"/>
</dbReference>
<keyword evidence="9" id="KW-0963">Cytoplasm</keyword>
<evidence type="ECO:0000313" key="11">
    <source>
        <dbReference type="Proteomes" id="UP000488506"/>
    </source>
</evidence>
<comment type="similarity">
    <text evidence="9">Belongs to the quinolinate synthase family. Type 2 subfamily.</text>
</comment>
<comment type="pathway">
    <text evidence="1 9">Cofactor biosynthesis; NAD(+) biosynthesis; quinolinate from iminoaspartate: step 1/1.</text>
</comment>
<dbReference type="Proteomes" id="UP000488506">
    <property type="component" value="Unassembled WGS sequence"/>
</dbReference>
<keyword evidence="8 9" id="KW-0411">Iron-sulfur</keyword>
<feature type="binding site" evidence="9">
    <location>
        <position position="39"/>
    </location>
    <ligand>
        <name>iminosuccinate</name>
        <dbReference type="ChEBI" id="CHEBI:77875"/>
    </ligand>
</feature>
<proteinExistence type="inferred from homology"/>
<keyword evidence="5 9" id="KW-0808">Transferase</keyword>
<feature type="binding site" evidence="9">
    <location>
        <position position="84"/>
    </location>
    <ligand>
        <name>[4Fe-4S] cluster</name>
        <dbReference type="ChEBI" id="CHEBI:49883"/>
    </ligand>
</feature>
<keyword evidence="3 9" id="KW-0004">4Fe-4S</keyword>
<dbReference type="SUPFAM" id="SSF142754">
    <property type="entry name" value="NadA-like"/>
    <property type="match status" value="1"/>
</dbReference>
<dbReference type="NCBIfam" id="NF006879">
    <property type="entry name" value="PRK09375.1-4"/>
    <property type="match status" value="1"/>
</dbReference>
<dbReference type="Pfam" id="PF02445">
    <property type="entry name" value="NadA"/>
    <property type="match status" value="1"/>
</dbReference>
<evidence type="ECO:0000256" key="4">
    <source>
        <dbReference type="ARBA" id="ARBA00022642"/>
    </source>
</evidence>
<feature type="binding site" evidence="9">
    <location>
        <position position="171"/>
    </location>
    <ligand>
        <name>[4Fe-4S] cluster</name>
        <dbReference type="ChEBI" id="CHEBI:49883"/>
    </ligand>
</feature>
<dbReference type="InterPro" id="IPR023066">
    <property type="entry name" value="Quinolinate_synth_type2"/>
</dbReference>
<evidence type="ECO:0000256" key="5">
    <source>
        <dbReference type="ARBA" id="ARBA00022679"/>
    </source>
</evidence>
<evidence type="ECO:0000256" key="1">
    <source>
        <dbReference type="ARBA" id="ARBA00005065"/>
    </source>
</evidence>
<reference evidence="10 11" key="1">
    <citation type="submission" date="2019-12" db="EMBL/GenBank/DDBJ databases">
        <authorList>
            <person name="Wolfe R."/>
            <person name="Danczak R."/>
            <person name="Wilkins M."/>
        </authorList>
    </citation>
    <scope>NUCLEOTIDE SEQUENCE [LARGE SCALE GENOMIC DNA]</scope>
    <source>
        <strain evidence="10">X2_MaxBin.013</strain>
    </source>
</reference>
<feature type="binding site" evidence="9">
    <location>
        <position position="214"/>
    </location>
    <ligand>
        <name>iminosuccinate</name>
        <dbReference type="ChEBI" id="CHEBI:77875"/>
    </ligand>
</feature>
<dbReference type="GO" id="GO:0051539">
    <property type="term" value="F:4 iron, 4 sulfur cluster binding"/>
    <property type="evidence" value="ECO:0007669"/>
    <property type="project" value="UniProtKB-KW"/>
</dbReference>
<dbReference type="GO" id="GO:0034628">
    <property type="term" value="P:'de novo' NAD+ biosynthetic process from L-aspartate"/>
    <property type="evidence" value="ECO:0007669"/>
    <property type="project" value="TreeGrafter"/>
</dbReference>
<dbReference type="GO" id="GO:0008987">
    <property type="term" value="F:quinolinate synthetase A activity"/>
    <property type="evidence" value="ECO:0007669"/>
    <property type="project" value="UniProtKB-UniRule"/>
</dbReference>
<evidence type="ECO:0000256" key="7">
    <source>
        <dbReference type="ARBA" id="ARBA00023004"/>
    </source>
</evidence>